<feature type="binding site" evidence="6">
    <location>
        <position position="116"/>
    </location>
    <ligand>
        <name>[4Fe-4S] cluster</name>
        <dbReference type="ChEBI" id="CHEBI:49883"/>
        <note>4Fe-4S-S-AdoMet</note>
    </ligand>
</feature>
<evidence type="ECO:0000256" key="1">
    <source>
        <dbReference type="ARBA" id="ARBA00022485"/>
    </source>
</evidence>
<feature type="domain" description="Radical SAM core" evidence="8">
    <location>
        <begin position="95"/>
        <end position="332"/>
    </location>
</feature>
<evidence type="ECO:0000256" key="5">
    <source>
        <dbReference type="ARBA" id="ARBA00023014"/>
    </source>
</evidence>
<dbReference type="Proteomes" id="UP000696931">
    <property type="component" value="Unassembled WGS sequence"/>
</dbReference>
<dbReference type="GO" id="GO:0044689">
    <property type="term" value="F:7,8-didemethyl-8-hydroxy-5-deazariboflavin synthase activity"/>
    <property type="evidence" value="ECO:0007669"/>
    <property type="project" value="TreeGrafter"/>
</dbReference>
<dbReference type="GO" id="GO:0046992">
    <property type="term" value="F:oxidoreductase activity, acting on X-H and Y-H to form an X-Y bond"/>
    <property type="evidence" value="ECO:0007669"/>
    <property type="project" value="UniProtKB-UniRule"/>
</dbReference>
<gene>
    <name evidence="6 9" type="primary">mqnC</name>
    <name evidence="9" type="ORF">HZA61_06735</name>
</gene>
<keyword evidence="6" id="KW-0560">Oxidoreductase</keyword>
<dbReference type="InterPro" id="IPR020050">
    <property type="entry name" value="FO_synthase_su2"/>
</dbReference>
<reference evidence="9" key="1">
    <citation type="submission" date="2020-07" db="EMBL/GenBank/DDBJ databases">
        <title>Huge and variable diversity of episymbiotic CPR bacteria and DPANN archaea in groundwater ecosystems.</title>
        <authorList>
            <person name="He C.Y."/>
            <person name="Keren R."/>
            <person name="Whittaker M."/>
            <person name="Farag I.F."/>
            <person name="Doudna J."/>
            <person name="Cate J.H.D."/>
            <person name="Banfield J.F."/>
        </authorList>
    </citation>
    <scope>NUCLEOTIDE SEQUENCE</scope>
    <source>
        <strain evidence="9">NC_groundwater_1813_Pr3_B-0.1um_71_17</strain>
    </source>
</reference>
<comment type="cofactor">
    <cofactor evidence="6">
        <name>[4Fe-4S] cluster</name>
        <dbReference type="ChEBI" id="CHEBI:49883"/>
    </cofactor>
    <text evidence="6">Binds 1 [4Fe-4S] cluster. The cluster is coordinated with 3 cysteines and an exchangeable S-adenosyl-L-methionine.</text>
</comment>
<dbReference type="GO" id="GO:0005506">
    <property type="term" value="F:iron ion binding"/>
    <property type="evidence" value="ECO:0007669"/>
    <property type="project" value="UniProtKB-UniRule"/>
</dbReference>
<evidence type="ECO:0000256" key="3">
    <source>
        <dbReference type="ARBA" id="ARBA00022723"/>
    </source>
</evidence>
<evidence type="ECO:0000256" key="4">
    <source>
        <dbReference type="ARBA" id="ARBA00023004"/>
    </source>
</evidence>
<dbReference type="InterPro" id="IPR022431">
    <property type="entry name" value="Cyclic_DHFL_synthase_mqnC"/>
</dbReference>
<feature type="binding site" evidence="6">
    <location>
        <position position="109"/>
    </location>
    <ligand>
        <name>[4Fe-4S] cluster</name>
        <dbReference type="ChEBI" id="CHEBI:49883"/>
        <note>4Fe-4S-S-AdoMet</note>
    </ligand>
</feature>
<dbReference type="SFLD" id="SFLDS00029">
    <property type="entry name" value="Radical_SAM"/>
    <property type="match status" value="1"/>
</dbReference>
<accession>A0A933W8N1</accession>
<dbReference type="InterPro" id="IPR034405">
    <property type="entry name" value="F420"/>
</dbReference>
<keyword evidence="4 6" id="KW-0408">Iron</keyword>
<keyword evidence="1 6" id="KW-0004">4Fe-4S</keyword>
<dbReference type="PANTHER" id="PTHR43076">
    <property type="entry name" value="FO SYNTHASE (COFH)"/>
    <property type="match status" value="1"/>
</dbReference>
<comment type="similarity">
    <text evidence="6">Belongs to the radical SAM superfamily. MqnC family.</text>
</comment>
<dbReference type="PROSITE" id="PS51918">
    <property type="entry name" value="RADICAL_SAM"/>
    <property type="match status" value="1"/>
</dbReference>
<comment type="pathway">
    <text evidence="6">Quinol/quinone metabolism; menaquinone biosynthesis.</text>
</comment>
<dbReference type="InterPro" id="IPR007197">
    <property type="entry name" value="rSAM"/>
</dbReference>
<name>A0A933W8N1_UNCEI</name>
<sequence length="445" mass="49400">MPLPSAGPAARRTRPAAGILPRTISPRLTRSAALAPRPPHPRGAATVWSTIEAKIARGERLTTEEGVHLLTDAPLLEMGALAHEMRVKKTGSKFVTYVIDTNPNYTNWCTVDCHFCAFYRKPGKPATDGYTHDVEGVMKMMETAHQLGATTVLLQGGLNPEIPWSFYTDIVREARKRYPHITPHFFSAPEIHQMAEVSGLSIKGVLEALYEAGQRTLPGGGAEILATRVRKRISVKKGGPEAWLDVHRAAHQVGMRSTATMMYGHVETPAEIVEHLDHIRALQDETHGFTAFVPWSYKRGNTPMESKVKHIAGANMYFRVLAASRLYLDNFDHIQATWFSEGKKTGQIALYFGADDFGGTLFEENVHLATGHLNKTTIAEIETLIRESGFTPAQRDTEYRILREAEGPSALENLSAEVPLFVENMRELPAEYPDQLEGEELVNPK</sequence>
<dbReference type="SFLD" id="SFLDG01064">
    <property type="entry name" value="F420__menaquinone_cofactor_bio"/>
    <property type="match status" value="1"/>
</dbReference>
<feature type="binding site" evidence="6">
    <location>
        <position position="113"/>
    </location>
    <ligand>
        <name>[4Fe-4S] cluster</name>
        <dbReference type="ChEBI" id="CHEBI:49883"/>
        <note>4Fe-4S-S-AdoMet</note>
    </ligand>
</feature>
<evidence type="ECO:0000259" key="8">
    <source>
        <dbReference type="PROSITE" id="PS51918"/>
    </source>
</evidence>
<dbReference type="Gene3D" id="3.20.20.70">
    <property type="entry name" value="Aldolase class I"/>
    <property type="match status" value="1"/>
</dbReference>
<keyword evidence="5 6" id="KW-0411">Iron-sulfur</keyword>
<dbReference type="GO" id="GO:0016765">
    <property type="term" value="F:transferase activity, transferring alkyl or aryl (other than methyl) groups"/>
    <property type="evidence" value="ECO:0007669"/>
    <property type="project" value="InterPro"/>
</dbReference>
<evidence type="ECO:0000256" key="2">
    <source>
        <dbReference type="ARBA" id="ARBA00022691"/>
    </source>
</evidence>
<dbReference type="Pfam" id="PF19288">
    <property type="entry name" value="CofH_C"/>
    <property type="match status" value="1"/>
</dbReference>
<dbReference type="EC" id="1.21.98.1" evidence="6"/>
<comment type="function">
    <text evidence="6">Radical SAM enzyme that catalyzes the cyclization of dehypoxanthine futalosine (DHFL) into cyclic dehypoxanthine futalosine (CDHFL), a step in the biosynthesis of menaquinone (MK, vitamin K2).</text>
</comment>
<evidence type="ECO:0000313" key="10">
    <source>
        <dbReference type="Proteomes" id="UP000696931"/>
    </source>
</evidence>
<comment type="caution">
    <text evidence="9">The sequence shown here is derived from an EMBL/GenBank/DDBJ whole genome shotgun (WGS) entry which is preliminary data.</text>
</comment>
<dbReference type="InterPro" id="IPR006638">
    <property type="entry name" value="Elp3/MiaA/NifB-like_rSAM"/>
</dbReference>
<comment type="catalytic activity">
    <reaction evidence="6">
        <text>dehypoxanthine futalosine + S-adenosyl-L-methionine = cyclic dehypoxanthinylfutalosinate + 5'-deoxyadenosine + L-methionine + H(+)</text>
        <dbReference type="Rhea" id="RHEA:33083"/>
        <dbReference type="ChEBI" id="CHEBI:15378"/>
        <dbReference type="ChEBI" id="CHEBI:17319"/>
        <dbReference type="ChEBI" id="CHEBI:57844"/>
        <dbReference type="ChEBI" id="CHEBI:58864"/>
        <dbReference type="ChEBI" id="CHEBI:59789"/>
        <dbReference type="ChEBI" id="CHEBI:64270"/>
        <dbReference type="EC" id="1.21.98.1"/>
    </reaction>
</comment>
<dbReference type="SFLD" id="SFLDF00342">
    <property type="entry name" value="cyclic_dehypoxanthine_futalosi"/>
    <property type="match status" value="1"/>
</dbReference>
<dbReference type="HAMAP" id="MF_00992">
    <property type="entry name" value="MqnC"/>
    <property type="match status" value="1"/>
</dbReference>
<keyword evidence="3 6" id="KW-0479">Metal-binding</keyword>
<dbReference type="GO" id="GO:0051539">
    <property type="term" value="F:4 iron, 4 sulfur cluster binding"/>
    <property type="evidence" value="ECO:0007669"/>
    <property type="project" value="UniProtKB-KW"/>
</dbReference>
<dbReference type="SMART" id="SM00729">
    <property type="entry name" value="Elp3"/>
    <property type="match status" value="1"/>
</dbReference>
<dbReference type="SFLD" id="SFLDF00343">
    <property type="entry name" value="aminofutalosine_synthase_(mqnE"/>
    <property type="match status" value="1"/>
</dbReference>
<protein>
    <recommendedName>
        <fullName evidence="6">Cyclic dehypoxanthine futalosine synthase</fullName>
        <shortName evidence="6">Cyclic DHFL synthase</shortName>
        <ecNumber evidence="6">1.21.98.1</ecNumber>
    </recommendedName>
    <alternativeName>
        <fullName evidence="6">Dehypoxanthine futalosine cyclase</fullName>
        <shortName evidence="6">DHFL cyclase</shortName>
    </alternativeName>
    <alternativeName>
        <fullName evidence="6">Menaquinone biosynthetic enzyme MqnC</fullName>
    </alternativeName>
</protein>
<dbReference type="GO" id="GO:0009234">
    <property type="term" value="P:menaquinone biosynthetic process"/>
    <property type="evidence" value="ECO:0007669"/>
    <property type="project" value="UniProtKB-UniRule"/>
</dbReference>
<dbReference type="NCBIfam" id="TIGR00423">
    <property type="entry name" value="CofH family radical SAM protein"/>
    <property type="match status" value="1"/>
</dbReference>
<evidence type="ECO:0000256" key="6">
    <source>
        <dbReference type="HAMAP-Rule" id="MF_00992"/>
    </source>
</evidence>
<dbReference type="EMBL" id="JACRIW010000044">
    <property type="protein sequence ID" value="MBI5169166.1"/>
    <property type="molecule type" value="Genomic_DNA"/>
</dbReference>
<dbReference type="InterPro" id="IPR013785">
    <property type="entry name" value="Aldolase_TIM"/>
</dbReference>
<dbReference type="SFLD" id="SFLDG01389">
    <property type="entry name" value="menaquinone_synthsis_involved"/>
    <property type="match status" value="1"/>
</dbReference>
<dbReference type="PANTHER" id="PTHR43076:SF1">
    <property type="entry name" value="LIPOYL SYNTHASE 2"/>
    <property type="match status" value="1"/>
</dbReference>
<dbReference type="NCBIfam" id="TIGR03699">
    <property type="entry name" value="menaquin_MqnC"/>
    <property type="match status" value="1"/>
</dbReference>
<dbReference type="SUPFAM" id="SSF102114">
    <property type="entry name" value="Radical SAM enzymes"/>
    <property type="match status" value="1"/>
</dbReference>
<feature type="region of interest" description="Disordered" evidence="7">
    <location>
        <begin position="1"/>
        <end position="22"/>
    </location>
</feature>
<evidence type="ECO:0000256" key="7">
    <source>
        <dbReference type="SAM" id="MobiDB-lite"/>
    </source>
</evidence>
<dbReference type="InterPro" id="IPR045567">
    <property type="entry name" value="CofH/MnqC-like_C"/>
</dbReference>
<dbReference type="Pfam" id="PF04055">
    <property type="entry name" value="Radical_SAM"/>
    <property type="match status" value="1"/>
</dbReference>
<dbReference type="AlphaFoldDB" id="A0A933W8N1"/>
<evidence type="ECO:0000313" key="9">
    <source>
        <dbReference type="EMBL" id="MBI5169166.1"/>
    </source>
</evidence>
<organism evidence="9 10">
    <name type="scientific">Eiseniibacteriota bacterium</name>
    <dbReference type="NCBI Taxonomy" id="2212470"/>
    <lineage>
        <taxon>Bacteria</taxon>
        <taxon>Candidatus Eiseniibacteriota</taxon>
    </lineage>
</organism>
<keyword evidence="6" id="KW-0474">Menaquinone biosynthesis</keyword>
<keyword evidence="2 6" id="KW-0949">S-adenosyl-L-methionine</keyword>
<feature type="compositionally biased region" description="Low complexity" evidence="7">
    <location>
        <begin position="1"/>
        <end position="18"/>
    </location>
</feature>
<proteinExistence type="inferred from homology"/>
<dbReference type="InterPro" id="IPR058240">
    <property type="entry name" value="rSAM_sf"/>
</dbReference>